<sequence length="430" mass="45705">MSPFKLGVIAIILIVVAGLLVMNRNSLMTKTRSGTTLKIHFPRGYRLQTDLSQVKVNYVPVGVVSSVDAQDDGSAMVSVKVDKDIPAKIRTEPTAVIRPTTLLGGNYFVDLVPGGRRGTFSGTIPPARTKIPVELDAVTQALQPSALKGLQHTVDNLDGTLKNGGKSALDRLLADAPDTLEPASGVLESARGDNPDTDLPQLVKGLQSSSAVLSRKHGQLDSVVTDLTATSTVLSENREQLSSSIAQLPSTLDSADKGLKRLDSSLVKLRDTADEVRPSVRELNTTLKRLDPVLAKAGPFTSKVNKLLVDTEPLVDQLVPVSRQADSVLKDVRGPVLDRVNGPIKRFILSPYKGSGAYKHSQSDEPMYVEAAGAITNLNKVSSFLDPNGYAISIQLGFGLGTAGGLPVSPEALLDALTGPQTKNSPQEDR</sequence>
<name>A0A0B5EWT1_STRA4</name>
<evidence type="ECO:0000256" key="1">
    <source>
        <dbReference type="SAM" id="Phobius"/>
    </source>
</evidence>
<accession>A0A0B5EWT1</accession>
<keyword evidence="1" id="KW-1133">Transmembrane helix</keyword>
<dbReference type="KEGG" id="sals:SLNWT_6882"/>
<dbReference type="PANTHER" id="PTHR33371:SF4">
    <property type="entry name" value="INTERMEMBRANE PHOSPHOLIPID TRANSPORT SYSTEM BINDING PROTEIN MLAD"/>
    <property type="match status" value="1"/>
</dbReference>
<gene>
    <name evidence="3" type="ORF">SLNWT_6882</name>
</gene>
<evidence type="ECO:0000313" key="4">
    <source>
        <dbReference type="Proteomes" id="UP000031523"/>
    </source>
</evidence>
<dbReference type="Pfam" id="PF02470">
    <property type="entry name" value="MlaD"/>
    <property type="match status" value="1"/>
</dbReference>
<feature type="transmembrane region" description="Helical" evidence="1">
    <location>
        <begin position="6"/>
        <end position="23"/>
    </location>
</feature>
<proteinExistence type="predicted"/>
<dbReference type="InterPro" id="IPR052336">
    <property type="entry name" value="MlaD_Phospholipid_Transporter"/>
</dbReference>
<keyword evidence="4" id="KW-1185">Reference proteome</keyword>
<dbReference type="EMBL" id="CP010519">
    <property type="protein sequence ID" value="AJE87258.1"/>
    <property type="molecule type" value="Genomic_DNA"/>
</dbReference>
<dbReference type="InterPro" id="IPR003399">
    <property type="entry name" value="Mce/MlaD"/>
</dbReference>
<protein>
    <submittedName>
        <fullName evidence="3">Mammalian cell entry related domain protein</fullName>
    </submittedName>
</protein>
<evidence type="ECO:0000259" key="2">
    <source>
        <dbReference type="Pfam" id="PF02470"/>
    </source>
</evidence>
<dbReference type="Proteomes" id="UP000031523">
    <property type="component" value="Chromosome"/>
</dbReference>
<organism evidence="3 4">
    <name type="scientific">Streptomyces albus (strain ATCC 21838 / DSM 41398 / FERM P-419 / JCM 4703 / NBRC 107858)</name>
    <dbReference type="NCBI Taxonomy" id="1081613"/>
    <lineage>
        <taxon>Bacteria</taxon>
        <taxon>Bacillati</taxon>
        <taxon>Actinomycetota</taxon>
        <taxon>Actinomycetes</taxon>
        <taxon>Kitasatosporales</taxon>
        <taxon>Streptomycetaceae</taxon>
        <taxon>Streptomyces</taxon>
    </lineage>
</organism>
<feature type="domain" description="Mce/MlaD" evidence="2">
    <location>
        <begin position="34"/>
        <end position="114"/>
    </location>
</feature>
<keyword evidence="1" id="KW-0472">Membrane</keyword>
<reference evidence="3 4" key="1">
    <citation type="submission" date="2015-01" db="EMBL/GenBank/DDBJ databases">
        <title>Enhanced salinomycin production by adjusting the supply of polyketide extender units in Streptomyce albus DSM 41398.</title>
        <authorList>
            <person name="Lu C."/>
        </authorList>
    </citation>
    <scope>NUCLEOTIDE SEQUENCE [LARGE SCALE GENOMIC DNA]</scope>
    <source>
        <strain evidence="4">ATCC 21838 / DSM 41398 / FERM P-419 / JCM 4703 / NBRC 107858</strain>
    </source>
</reference>
<dbReference type="PANTHER" id="PTHR33371">
    <property type="entry name" value="INTERMEMBRANE PHOSPHOLIPID TRANSPORT SYSTEM BINDING PROTEIN MLAD-RELATED"/>
    <property type="match status" value="1"/>
</dbReference>
<dbReference type="AlphaFoldDB" id="A0A0B5EWT1"/>
<keyword evidence="1" id="KW-0812">Transmembrane</keyword>
<evidence type="ECO:0000313" key="3">
    <source>
        <dbReference type="EMBL" id="AJE87258.1"/>
    </source>
</evidence>